<dbReference type="AlphaFoldDB" id="A0A1K0JCX8"/>
<proteinExistence type="predicted"/>
<dbReference type="GO" id="GO:0003677">
    <property type="term" value="F:DNA binding"/>
    <property type="evidence" value="ECO:0007669"/>
    <property type="project" value="InterPro"/>
</dbReference>
<protein>
    <recommendedName>
        <fullName evidence="1">Resolvase/invertase-type recombinase catalytic domain-containing protein</fullName>
    </recommendedName>
</protein>
<dbReference type="InterPro" id="IPR006119">
    <property type="entry name" value="Resolv_N"/>
</dbReference>
<evidence type="ECO:0000259" key="1">
    <source>
        <dbReference type="Pfam" id="PF00239"/>
    </source>
</evidence>
<dbReference type="Pfam" id="PF00239">
    <property type="entry name" value="Resolvase"/>
    <property type="match status" value="1"/>
</dbReference>
<name>A0A1K0JCX8_CUPNE</name>
<reference evidence="2" key="1">
    <citation type="submission" date="2016-09" db="EMBL/GenBank/DDBJ databases">
        <authorList>
            <person name="Capua I."/>
            <person name="De Benedictis P."/>
            <person name="Joannis T."/>
            <person name="Lombin L.H."/>
            <person name="Cattoli G."/>
        </authorList>
    </citation>
    <scope>NUCLEOTIDE SEQUENCE</scope>
    <source>
        <strain evidence="2">B9</strain>
    </source>
</reference>
<dbReference type="EMBL" id="FMSH01000279">
    <property type="protein sequence ID" value="SCU77001.1"/>
    <property type="molecule type" value="Genomic_DNA"/>
</dbReference>
<feature type="domain" description="Resolvase/invertase-type recombinase catalytic" evidence="1">
    <location>
        <begin position="38"/>
        <end position="93"/>
    </location>
</feature>
<dbReference type="SUPFAM" id="SSF53041">
    <property type="entry name" value="Resolvase-like"/>
    <property type="match status" value="1"/>
</dbReference>
<dbReference type="GO" id="GO:0000150">
    <property type="term" value="F:DNA strand exchange activity"/>
    <property type="evidence" value="ECO:0007669"/>
    <property type="project" value="InterPro"/>
</dbReference>
<dbReference type="InterPro" id="IPR036162">
    <property type="entry name" value="Resolvase-like_N_sf"/>
</dbReference>
<sequence length="179" mass="19707">MPGHGWRLRGSFRWACARSPGPHRCPAWLRRAAGHSADGAQIVDDMCFVDAGVSGATLIRPQLERLRDCAKLGAIDQLYILSPDWLARKYAHQALRGASTQDTARTCCSSALRADFLNRTVRSLAHALAWINPSAVAEIAVMRPEIGVKTRRKVDAHSKAPDFSRKVRARVLSGRSLLL</sequence>
<organism evidence="2">
    <name type="scientific">Cupriavidus necator</name>
    <name type="common">Alcaligenes eutrophus</name>
    <name type="synonym">Ralstonia eutropha</name>
    <dbReference type="NCBI Taxonomy" id="106590"/>
    <lineage>
        <taxon>Bacteria</taxon>
        <taxon>Pseudomonadati</taxon>
        <taxon>Pseudomonadota</taxon>
        <taxon>Betaproteobacteria</taxon>
        <taxon>Burkholderiales</taxon>
        <taxon>Burkholderiaceae</taxon>
        <taxon>Cupriavidus</taxon>
    </lineage>
</organism>
<gene>
    <name evidence="2" type="ORF">CNECB9_350060</name>
</gene>
<accession>A0A1K0JCX8</accession>
<dbReference type="RefSeq" id="WP_340526704.1">
    <property type="nucleotide sequence ID" value="NZ_FMSH01000279.1"/>
</dbReference>
<evidence type="ECO:0000313" key="2">
    <source>
        <dbReference type="EMBL" id="SCU77001.1"/>
    </source>
</evidence>
<dbReference type="Gene3D" id="3.40.50.1390">
    <property type="entry name" value="Resolvase, N-terminal catalytic domain"/>
    <property type="match status" value="1"/>
</dbReference>